<dbReference type="AlphaFoldDB" id="A0A8H6S2A7"/>
<dbReference type="InterPro" id="IPR050491">
    <property type="entry name" value="AmpC-like"/>
</dbReference>
<dbReference type="Gene3D" id="3.40.710.10">
    <property type="entry name" value="DD-peptidase/beta-lactamase superfamily"/>
    <property type="match status" value="1"/>
</dbReference>
<dbReference type="PANTHER" id="PTHR46825">
    <property type="entry name" value="D-ALANYL-D-ALANINE-CARBOXYPEPTIDASE/ENDOPEPTIDASE AMPH"/>
    <property type="match status" value="1"/>
</dbReference>
<feature type="domain" description="Beta-lactamase-related" evidence="2">
    <location>
        <begin position="51"/>
        <end position="372"/>
    </location>
</feature>
<dbReference type="InterPro" id="IPR001466">
    <property type="entry name" value="Beta-lactam-related"/>
</dbReference>
<dbReference type="EMBL" id="JACAZE010000027">
    <property type="protein sequence ID" value="KAF7290005.1"/>
    <property type="molecule type" value="Genomic_DNA"/>
</dbReference>
<sequence>MRTSRILPVFSLLAAQATSRSQQVPLSLSQPRDRIVDAELYTRIEDKFRALNVAGASLAIVWSEESRPVEYTTWGKRDEDGTSVTSDTIFNIASCSKAFLSASLGILMQDFADGKNTTLRDLLPEEWLLEDEWATEKADLRDLLSHRTGLPAHDLSYSPYDSPADVVTKVRHLRAANELRAQYEYTNLMYIVGAHIIFKYSGLDYRDFVAKRIFKPLGMSSSTLYPDEAAATGRLSQAWSPVSGRRIRFFMPEHSALLIAGAGGVQSTVQDMSYWIRTVLNRGVDPRTNETIIPKSTFELATSAISVLSETGNPFASIMGYGMGWIRFSYRGHDSLSHSGGAPGVGTRVEVYPDDGFGIVLLTNTAAQEGSRAIPPMIVDRVLGLASIYEQPEPMSPIRLATTNADLALERRSLEHLVGTYTNPGYGNFTLCSPLFSKRKACKAVVEDFATVDGPDHLPMHLVSLYAEWGRVWGTHLRLTPMSLEGASAEAYKVEVTTLYPRGYGKDSSPFEDPGDELVARLAFADDKDGEEGRVLGLGLFGVAQGESAKLRARKGGSTIREMADVWFEKVTDGHYGDEL</sequence>
<evidence type="ECO:0000256" key="1">
    <source>
        <dbReference type="ARBA" id="ARBA00038215"/>
    </source>
</evidence>
<dbReference type="OrthoDB" id="5946976at2759"/>
<accession>A0A8H6S2A7</accession>
<comment type="caution">
    <text evidence="3">The sequence shown here is derived from an EMBL/GenBank/DDBJ whole genome shotgun (WGS) entry which is preliminary data.</text>
</comment>
<dbReference type="Pfam" id="PF00144">
    <property type="entry name" value="Beta-lactamase"/>
    <property type="match status" value="1"/>
</dbReference>
<dbReference type="InterPro" id="IPR012338">
    <property type="entry name" value="Beta-lactam/transpept-like"/>
</dbReference>
<name>A0A8H6S2A7_MYCCL</name>
<evidence type="ECO:0000259" key="2">
    <source>
        <dbReference type="Pfam" id="PF00144"/>
    </source>
</evidence>
<organism evidence="3 4">
    <name type="scientific">Mycena chlorophos</name>
    <name type="common">Agaric fungus</name>
    <name type="synonym">Agaricus chlorophos</name>
    <dbReference type="NCBI Taxonomy" id="658473"/>
    <lineage>
        <taxon>Eukaryota</taxon>
        <taxon>Fungi</taxon>
        <taxon>Dikarya</taxon>
        <taxon>Basidiomycota</taxon>
        <taxon>Agaricomycotina</taxon>
        <taxon>Agaricomycetes</taxon>
        <taxon>Agaricomycetidae</taxon>
        <taxon>Agaricales</taxon>
        <taxon>Marasmiineae</taxon>
        <taxon>Mycenaceae</taxon>
        <taxon>Mycena</taxon>
    </lineage>
</organism>
<protein>
    <recommendedName>
        <fullName evidence="2">Beta-lactamase-related domain-containing protein</fullName>
    </recommendedName>
</protein>
<comment type="similarity">
    <text evidence="1">Belongs to the peptidase S12 family.</text>
</comment>
<proteinExistence type="inferred from homology"/>
<reference evidence="3" key="1">
    <citation type="submission" date="2020-05" db="EMBL/GenBank/DDBJ databases">
        <title>Mycena genomes resolve the evolution of fungal bioluminescence.</title>
        <authorList>
            <person name="Tsai I.J."/>
        </authorList>
    </citation>
    <scope>NUCLEOTIDE SEQUENCE</scope>
    <source>
        <strain evidence="3">110903Hualien_Pintung</strain>
    </source>
</reference>
<dbReference type="Proteomes" id="UP000613580">
    <property type="component" value="Unassembled WGS sequence"/>
</dbReference>
<gene>
    <name evidence="3" type="ORF">HMN09_01305200</name>
</gene>
<evidence type="ECO:0000313" key="3">
    <source>
        <dbReference type="EMBL" id="KAF7290005.1"/>
    </source>
</evidence>
<dbReference type="SUPFAM" id="SSF56601">
    <property type="entry name" value="beta-lactamase/transpeptidase-like"/>
    <property type="match status" value="1"/>
</dbReference>
<dbReference type="PANTHER" id="PTHR46825:SF15">
    <property type="entry name" value="BETA-LACTAMASE-RELATED DOMAIN-CONTAINING PROTEIN"/>
    <property type="match status" value="1"/>
</dbReference>
<keyword evidence="4" id="KW-1185">Reference proteome</keyword>
<evidence type="ECO:0000313" key="4">
    <source>
        <dbReference type="Proteomes" id="UP000613580"/>
    </source>
</evidence>